<evidence type="ECO:0000313" key="1">
    <source>
        <dbReference type="Proteomes" id="UP000492821"/>
    </source>
</evidence>
<evidence type="ECO:0000313" key="2">
    <source>
        <dbReference type="WBParaSite" id="Pan_g619.t2"/>
    </source>
</evidence>
<protein>
    <submittedName>
        <fullName evidence="2">FLYWCH-type domain-containing protein</fullName>
    </submittedName>
</protein>
<sequence>MPLTNAEKEQRFKNMPSGPLPWPKDYVLIDNYDADTDEMDDICLARGVVRLSSKFTDLAYRRFYKCTYRNCNYRILSYQNAERGAIYEKFEHNHGQSGKHVNARPRTSVSVQRIDEPINEYIDEHVDEHFDIVVAQSRYKLNLLDRYDDSKPMLRVLRRRGISRAEKNCSTKMCQNYVVRKYYHGADFNVKFMSLQRNGQFALYQVNGVKASTRALDNVNTIATDGMETSTRLDENHKRDYQNATPLLALEDVTAASVGKVQKHDIQEVALAVDNPLLESLVPEKWKLMGRYDDFHTLDEVRKAKNVRCCRMEVKDGITEKYYRCYSCNYKMWSRERGDKCVLYYSGQHNHPFEQLDVKPEIPHTTDSVTSDVLKPPTVSKVVPIVVNLSDPDTQIINGALAEVKCTPFSCYSLSCLTQIAVEFGLQLILDDFNQGQFSLRKCDFLIKFVITEAAITIIFREGADLTHSESRASMDWGRFLTAIRTKCTNFFKN</sequence>
<reference evidence="1" key="1">
    <citation type="journal article" date="2013" name="Genetics">
        <title>The draft genome and transcriptome of Panagrellus redivivus are shaped by the harsh demands of a free-living lifestyle.</title>
        <authorList>
            <person name="Srinivasan J."/>
            <person name="Dillman A.R."/>
            <person name="Macchietto M.G."/>
            <person name="Heikkinen L."/>
            <person name="Lakso M."/>
            <person name="Fracchia K.M."/>
            <person name="Antoshechkin I."/>
            <person name="Mortazavi A."/>
            <person name="Wong G."/>
            <person name="Sternberg P.W."/>
        </authorList>
    </citation>
    <scope>NUCLEOTIDE SEQUENCE [LARGE SCALE GENOMIC DNA]</scope>
    <source>
        <strain evidence="1">MT8872</strain>
    </source>
</reference>
<proteinExistence type="predicted"/>
<keyword evidence="1" id="KW-1185">Reference proteome</keyword>
<accession>A0A7E4W2G1</accession>
<dbReference type="Proteomes" id="UP000492821">
    <property type="component" value="Unassembled WGS sequence"/>
</dbReference>
<dbReference type="AlphaFoldDB" id="A0A7E4W2G1"/>
<reference evidence="2" key="2">
    <citation type="submission" date="2020-10" db="UniProtKB">
        <authorList>
            <consortium name="WormBaseParasite"/>
        </authorList>
    </citation>
    <scope>IDENTIFICATION</scope>
</reference>
<dbReference type="WBParaSite" id="Pan_g619.t2">
    <property type="protein sequence ID" value="Pan_g619.t2"/>
    <property type="gene ID" value="Pan_g619"/>
</dbReference>
<name>A0A7E4W2G1_PANRE</name>
<organism evidence="1 2">
    <name type="scientific">Panagrellus redivivus</name>
    <name type="common">Microworm</name>
    <dbReference type="NCBI Taxonomy" id="6233"/>
    <lineage>
        <taxon>Eukaryota</taxon>
        <taxon>Metazoa</taxon>
        <taxon>Ecdysozoa</taxon>
        <taxon>Nematoda</taxon>
        <taxon>Chromadorea</taxon>
        <taxon>Rhabditida</taxon>
        <taxon>Tylenchina</taxon>
        <taxon>Panagrolaimomorpha</taxon>
        <taxon>Panagrolaimoidea</taxon>
        <taxon>Panagrolaimidae</taxon>
        <taxon>Panagrellus</taxon>
    </lineage>
</organism>